<keyword evidence="14" id="KW-0969">Cilium</keyword>
<dbReference type="AlphaFoldDB" id="A0A4U5UEJ7"/>
<dbReference type="PRINTS" id="PR01742">
    <property type="entry name" value="SEPTIN7"/>
</dbReference>
<evidence type="ECO:0000256" key="3">
    <source>
        <dbReference type="ARBA" id="ARBA00004430"/>
    </source>
</evidence>
<keyword evidence="10 20" id="KW-0547">Nucleotide-binding</keyword>
<dbReference type="STRING" id="240159.A0A4U5UEJ7"/>
<keyword evidence="8" id="KW-0963">Cytoplasm</keyword>
<dbReference type="GO" id="GO:0005525">
    <property type="term" value="F:GTP binding"/>
    <property type="evidence" value="ECO:0007669"/>
    <property type="project" value="UniProtKB-KW"/>
</dbReference>
<feature type="region of interest" description="Disordered" evidence="22">
    <location>
        <begin position="636"/>
        <end position="655"/>
    </location>
</feature>
<evidence type="ECO:0000256" key="16">
    <source>
        <dbReference type="ARBA" id="ARBA00023212"/>
    </source>
</evidence>
<evidence type="ECO:0000256" key="4">
    <source>
        <dbReference type="ARBA" id="ARBA00004626"/>
    </source>
</evidence>
<dbReference type="InterPro" id="IPR030379">
    <property type="entry name" value="G_SEPTIN_dom"/>
</dbReference>
<evidence type="ECO:0000256" key="8">
    <source>
        <dbReference type="ARBA" id="ARBA00022490"/>
    </source>
</evidence>
<keyword evidence="25" id="KW-1185">Reference proteome</keyword>
<evidence type="ECO:0000256" key="6">
    <source>
        <dbReference type="ARBA" id="ARBA00018906"/>
    </source>
</evidence>
<evidence type="ECO:0000256" key="7">
    <source>
        <dbReference type="ARBA" id="ARBA00022454"/>
    </source>
</evidence>
<dbReference type="GO" id="GO:0005930">
    <property type="term" value="C:axoneme"/>
    <property type="evidence" value="ECO:0007669"/>
    <property type="project" value="UniProtKB-SubCell"/>
</dbReference>
<reference evidence="24 25" key="1">
    <citation type="submission" date="2019-01" db="EMBL/GenBank/DDBJ databases">
        <title>Genome Assembly of Collichthys lucidus.</title>
        <authorList>
            <person name="Cai M."/>
            <person name="Xiao S."/>
        </authorList>
    </citation>
    <scope>NUCLEOTIDE SEQUENCE [LARGE SCALE GENOMIC DNA]</scope>
    <source>
        <strain evidence="24">JT15FE1705JMU</strain>
        <tissue evidence="24">Muscle</tissue>
    </source>
</reference>
<evidence type="ECO:0000256" key="21">
    <source>
        <dbReference type="SAM" id="Coils"/>
    </source>
</evidence>
<keyword evidence="17" id="KW-0966">Cell projection</keyword>
<evidence type="ECO:0000256" key="22">
    <source>
        <dbReference type="SAM" id="MobiDB-lite"/>
    </source>
</evidence>
<evidence type="ECO:0000256" key="2">
    <source>
        <dbReference type="ARBA" id="ARBA00004214"/>
    </source>
</evidence>
<dbReference type="InterPro" id="IPR008115">
    <property type="entry name" value="Septin7"/>
</dbReference>
<dbReference type="InterPro" id="IPR016491">
    <property type="entry name" value="Septin"/>
</dbReference>
<keyword evidence="16" id="KW-0206">Cytoskeleton</keyword>
<dbReference type="GO" id="GO:0005819">
    <property type="term" value="C:spindle"/>
    <property type="evidence" value="ECO:0007669"/>
    <property type="project" value="UniProtKB-SubCell"/>
</dbReference>
<dbReference type="Gene3D" id="3.40.50.300">
    <property type="entry name" value="P-loop containing nucleotide triphosphate hydrolases"/>
    <property type="match status" value="4"/>
</dbReference>
<keyword evidence="11" id="KW-0498">Mitosis</keyword>
<accession>A0A4U5UEJ7</accession>
<feature type="domain" description="Septin-type G" evidence="23">
    <location>
        <begin position="1"/>
        <end position="105"/>
    </location>
</feature>
<evidence type="ECO:0000259" key="23">
    <source>
        <dbReference type="PROSITE" id="PS51719"/>
    </source>
</evidence>
<feature type="domain" description="Septin-type G" evidence="23">
    <location>
        <begin position="198"/>
        <end position="361"/>
    </location>
</feature>
<evidence type="ECO:0000256" key="5">
    <source>
        <dbReference type="ARBA" id="ARBA00004629"/>
    </source>
</evidence>
<evidence type="ECO:0000256" key="19">
    <source>
        <dbReference type="ARBA" id="ARBA00023328"/>
    </source>
</evidence>
<keyword evidence="19" id="KW-0137">Centromere</keyword>
<keyword evidence="18" id="KW-0131">Cell cycle</keyword>
<dbReference type="CDD" id="cd01850">
    <property type="entry name" value="CDC_Septin"/>
    <property type="match status" value="1"/>
</dbReference>
<evidence type="ECO:0000256" key="11">
    <source>
        <dbReference type="ARBA" id="ARBA00022776"/>
    </source>
</evidence>
<dbReference type="GO" id="GO:0031105">
    <property type="term" value="C:septin complex"/>
    <property type="evidence" value="ECO:0007669"/>
    <property type="project" value="InterPro"/>
</dbReference>
<comment type="subcellular location">
    <subcellularLocation>
        <location evidence="5">Chromosome</location>
        <location evidence="5">Centromere</location>
        <location evidence="5">Kinetochore</location>
    </subcellularLocation>
    <subcellularLocation>
        <location evidence="4">Cleavage furrow</location>
    </subcellularLocation>
    <subcellularLocation>
        <location evidence="3">Cytoplasm</location>
        <location evidence="3">Cytoskeleton</location>
        <location evidence="3">Cilium axoneme</location>
    </subcellularLocation>
    <subcellularLocation>
        <location evidence="1">Cytoplasm</location>
        <location evidence="1">Cytoskeleton</location>
        <location evidence="1">Spindle</location>
    </subcellularLocation>
    <subcellularLocation>
        <location evidence="2">Midbody</location>
    </subcellularLocation>
</comment>
<dbReference type="InterPro" id="IPR027417">
    <property type="entry name" value="P-loop_NTPase"/>
</dbReference>
<keyword evidence="13 21" id="KW-0175">Coiled coil</keyword>
<dbReference type="GO" id="GO:0032154">
    <property type="term" value="C:cleavage furrow"/>
    <property type="evidence" value="ECO:0007669"/>
    <property type="project" value="UniProtKB-SubCell"/>
</dbReference>
<keyword evidence="7" id="KW-0158">Chromosome</keyword>
<name>A0A4U5UEJ7_COLLU</name>
<dbReference type="EMBL" id="CM014084">
    <property type="protein sequence ID" value="TKS73084.1"/>
    <property type="molecule type" value="Genomic_DNA"/>
</dbReference>
<dbReference type="GO" id="GO:0030496">
    <property type="term" value="C:midbody"/>
    <property type="evidence" value="ECO:0007669"/>
    <property type="project" value="UniProtKB-SubCell"/>
</dbReference>
<dbReference type="PROSITE" id="PS51719">
    <property type="entry name" value="G_SEPTIN"/>
    <property type="match status" value="3"/>
</dbReference>
<organism evidence="24 25">
    <name type="scientific">Collichthys lucidus</name>
    <name type="common">Big head croaker</name>
    <name type="synonym">Sciaena lucida</name>
    <dbReference type="NCBI Taxonomy" id="240159"/>
    <lineage>
        <taxon>Eukaryota</taxon>
        <taxon>Metazoa</taxon>
        <taxon>Chordata</taxon>
        <taxon>Craniata</taxon>
        <taxon>Vertebrata</taxon>
        <taxon>Euteleostomi</taxon>
        <taxon>Actinopterygii</taxon>
        <taxon>Neopterygii</taxon>
        <taxon>Teleostei</taxon>
        <taxon>Neoteleostei</taxon>
        <taxon>Acanthomorphata</taxon>
        <taxon>Eupercaria</taxon>
        <taxon>Sciaenidae</taxon>
        <taxon>Collichthys</taxon>
    </lineage>
</organism>
<evidence type="ECO:0000256" key="1">
    <source>
        <dbReference type="ARBA" id="ARBA00004186"/>
    </source>
</evidence>
<sequence length="690" mass="80444">MKEIQEHKIKIYEFPDTEDDEDNKLIRKIKEKMPLAVVGSNVVIEVNGKKVRGRQYPWGVAEVENGEHCDFTVLRNMLIRTHMQDLKDVTNNVHYENYRSKKLAAVTCNGVDTSKTKGQLTKSPLAQMEEKHREHVMKKMEAEMEQVFEMKVKEKKQKLKDSEAELERRHEQMKRNLEAQQQVRGLPECRVEGEPRSMPDNRVHCCLYFIAPSGHGLKPLDIEFMKRLHDKVNVIPLIAKADTLTPEECQLFKKQIMKEIQEHKIKMYEFPDTEDDEDNKLIRKIKEKMPLAVVGSNVVIEVNGKRVRGRQYPWGVAEVENGEHCDFTVLRNMLIRTHMQDLKDVTNNVHYENYRNKKLAAVTCNGVDTSKTKGPRVPWRRWRRSAGSTQQVRGLPECKVEGEPQVHARQQSPLLPILHRALRTRSEAAGHRVHKEAPRQNTEDDEDNKLIRKIKEKMPLAVLIRTHMQDLKDVTNNVHYENYRSKKLAAVTCNGVDTSKTKGQLTKSPLDYTKNQQINLRVVNVVIEVNGKKVRGRQYPWAVAEVENGEHCDFTVLRNMLIRTHMQDLKDVTKNVHYENYRSKKLAAVTCNGVDTSKTKGQLTKSPLAQMEEERREHVMKMKKMEAEMEQVFEMKDKEKKQKLKDSEAELERRHEQMKRNLEAQYKELEEDMELPELSLFQIKSVLTLT</sequence>
<evidence type="ECO:0000256" key="17">
    <source>
        <dbReference type="ARBA" id="ARBA00023273"/>
    </source>
</evidence>
<feature type="compositionally biased region" description="Basic and acidic residues" evidence="22">
    <location>
        <begin position="427"/>
        <end position="442"/>
    </location>
</feature>
<keyword evidence="12" id="KW-0995">Kinetochore</keyword>
<protein>
    <recommendedName>
        <fullName evidence="6">Septin-7</fullName>
    </recommendedName>
</protein>
<keyword evidence="15 20" id="KW-0342">GTP-binding</keyword>
<evidence type="ECO:0000256" key="12">
    <source>
        <dbReference type="ARBA" id="ARBA00022838"/>
    </source>
</evidence>
<evidence type="ECO:0000256" key="20">
    <source>
        <dbReference type="RuleBase" id="RU004560"/>
    </source>
</evidence>
<dbReference type="SUPFAM" id="SSF52540">
    <property type="entry name" value="P-loop containing nucleoside triphosphate hydrolases"/>
    <property type="match status" value="1"/>
</dbReference>
<dbReference type="Pfam" id="PF00735">
    <property type="entry name" value="Septin"/>
    <property type="match status" value="4"/>
</dbReference>
<feature type="region of interest" description="Disordered" evidence="22">
    <location>
        <begin position="427"/>
        <end position="446"/>
    </location>
</feature>
<dbReference type="GO" id="GO:0051301">
    <property type="term" value="P:cell division"/>
    <property type="evidence" value="ECO:0007669"/>
    <property type="project" value="UniProtKB-KW"/>
</dbReference>
<gene>
    <name evidence="24" type="ORF">D9C73_007162</name>
</gene>
<comment type="similarity">
    <text evidence="20">Belongs to the TRAFAC class TrmE-Era-EngA-EngB-Septin-like GTPase superfamily. Septin GTPase family.</text>
</comment>
<evidence type="ECO:0000256" key="15">
    <source>
        <dbReference type="ARBA" id="ARBA00023134"/>
    </source>
</evidence>
<proteinExistence type="inferred from homology"/>
<evidence type="ECO:0000313" key="24">
    <source>
        <dbReference type="EMBL" id="TKS73084.1"/>
    </source>
</evidence>
<feature type="coiled-coil region" evidence="21">
    <location>
        <begin position="125"/>
        <end position="183"/>
    </location>
</feature>
<dbReference type="FunFam" id="3.40.50.300:FF:000162">
    <property type="entry name" value="septin-7 isoform X1"/>
    <property type="match status" value="1"/>
</dbReference>
<evidence type="ECO:0000313" key="25">
    <source>
        <dbReference type="Proteomes" id="UP000298787"/>
    </source>
</evidence>
<evidence type="ECO:0000256" key="9">
    <source>
        <dbReference type="ARBA" id="ARBA00022618"/>
    </source>
</evidence>
<dbReference type="PANTHER" id="PTHR18884">
    <property type="entry name" value="SEPTIN"/>
    <property type="match status" value="1"/>
</dbReference>
<feature type="domain" description="Septin-type G" evidence="23">
    <location>
        <begin position="527"/>
        <end position="588"/>
    </location>
</feature>
<evidence type="ECO:0000256" key="18">
    <source>
        <dbReference type="ARBA" id="ARBA00023306"/>
    </source>
</evidence>
<evidence type="ECO:0000256" key="10">
    <source>
        <dbReference type="ARBA" id="ARBA00022741"/>
    </source>
</evidence>
<keyword evidence="9" id="KW-0132">Cell division</keyword>
<evidence type="ECO:0000256" key="13">
    <source>
        <dbReference type="ARBA" id="ARBA00023054"/>
    </source>
</evidence>
<dbReference type="Proteomes" id="UP000298787">
    <property type="component" value="Chromosome 7"/>
</dbReference>
<evidence type="ECO:0000256" key="14">
    <source>
        <dbReference type="ARBA" id="ARBA00023069"/>
    </source>
</evidence>
<dbReference type="GO" id="GO:0000776">
    <property type="term" value="C:kinetochore"/>
    <property type="evidence" value="ECO:0007669"/>
    <property type="project" value="UniProtKB-KW"/>
</dbReference>